<dbReference type="Gene3D" id="2.130.10.10">
    <property type="entry name" value="YVTN repeat-like/Quinoprotein amine dehydrogenase"/>
    <property type="match status" value="3"/>
</dbReference>
<comment type="caution">
    <text evidence="5">The sequence shown here is derived from an EMBL/GenBank/DDBJ whole genome shotgun (WGS) entry which is preliminary data.</text>
</comment>
<dbReference type="InterPro" id="IPR036322">
    <property type="entry name" value="WD40_repeat_dom_sf"/>
</dbReference>
<dbReference type="PROSITE" id="PS50294">
    <property type="entry name" value="WD_REPEATS_REGION"/>
    <property type="match status" value="1"/>
</dbReference>
<keyword evidence="2" id="KW-0677">Repeat</keyword>
<reference evidence="5 6" key="1">
    <citation type="submission" date="2022-12" db="EMBL/GenBank/DDBJ databases">
        <title>Chromosome-scale assembly of the Ensete ventricosum genome.</title>
        <authorList>
            <person name="Dussert Y."/>
            <person name="Stocks J."/>
            <person name="Wendawek A."/>
            <person name="Woldeyes F."/>
            <person name="Nichols R.A."/>
            <person name="Borrell J.S."/>
        </authorList>
    </citation>
    <scope>NUCLEOTIDE SEQUENCE [LARGE SCALE GENOMIC DNA]</scope>
    <source>
        <strain evidence="6">cv. Maze</strain>
        <tissue evidence="5">Seeds</tissue>
    </source>
</reference>
<evidence type="ECO:0000313" key="6">
    <source>
        <dbReference type="Proteomes" id="UP001222027"/>
    </source>
</evidence>
<evidence type="ECO:0000256" key="3">
    <source>
        <dbReference type="PROSITE-ProRule" id="PRU00221"/>
    </source>
</evidence>
<protein>
    <recommendedName>
        <fullName evidence="7">Anaphase-promoting complex subunit 4 WD40 domain-containing protein</fullName>
    </recommendedName>
</protein>
<organism evidence="5 6">
    <name type="scientific">Ensete ventricosum</name>
    <name type="common">Abyssinian banana</name>
    <name type="synonym">Musa ensete</name>
    <dbReference type="NCBI Taxonomy" id="4639"/>
    <lineage>
        <taxon>Eukaryota</taxon>
        <taxon>Viridiplantae</taxon>
        <taxon>Streptophyta</taxon>
        <taxon>Embryophyta</taxon>
        <taxon>Tracheophyta</taxon>
        <taxon>Spermatophyta</taxon>
        <taxon>Magnoliopsida</taxon>
        <taxon>Liliopsida</taxon>
        <taxon>Zingiberales</taxon>
        <taxon>Musaceae</taxon>
        <taxon>Ensete</taxon>
    </lineage>
</organism>
<dbReference type="PANTHER" id="PTHR22844:SF370">
    <property type="entry name" value="OS12G0594000 PROTEIN"/>
    <property type="match status" value="1"/>
</dbReference>
<evidence type="ECO:0000256" key="1">
    <source>
        <dbReference type="ARBA" id="ARBA00022574"/>
    </source>
</evidence>
<feature type="repeat" description="WD" evidence="3">
    <location>
        <begin position="353"/>
        <end position="382"/>
    </location>
</feature>
<dbReference type="InterPro" id="IPR045182">
    <property type="entry name" value="JINGUBANG-like"/>
</dbReference>
<dbReference type="EMBL" id="JAQQAF010000009">
    <property type="protein sequence ID" value="KAJ8460039.1"/>
    <property type="molecule type" value="Genomic_DNA"/>
</dbReference>
<dbReference type="InterPro" id="IPR015943">
    <property type="entry name" value="WD40/YVTN_repeat-like_dom_sf"/>
</dbReference>
<evidence type="ECO:0000313" key="5">
    <source>
        <dbReference type="EMBL" id="KAJ8460039.1"/>
    </source>
</evidence>
<feature type="region of interest" description="Disordered" evidence="4">
    <location>
        <begin position="448"/>
        <end position="499"/>
    </location>
</feature>
<dbReference type="FunFam" id="2.130.10.10:FF:000775">
    <property type="entry name" value="BnaA09g28200D protein"/>
    <property type="match status" value="1"/>
</dbReference>
<dbReference type="InterPro" id="IPR020472">
    <property type="entry name" value="WD40_PAC1"/>
</dbReference>
<dbReference type="CDD" id="cd00200">
    <property type="entry name" value="WD40"/>
    <property type="match status" value="1"/>
</dbReference>
<gene>
    <name evidence="5" type="ORF">OPV22_032965</name>
</gene>
<dbReference type="AlphaFoldDB" id="A0AAV8PSZ6"/>
<evidence type="ECO:0008006" key="7">
    <source>
        <dbReference type="Google" id="ProtNLM"/>
    </source>
</evidence>
<dbReference type="SMART" id="SM00320">
    <property type="entry name" value="WD40"/>
    <property type="match status" value="7"/>
</dbReference>
<feature type="repeat" description="WD" evidence="3">
    <location>
        <begin position="258"/>
        <end position="288"/>
    </location>
</feature>
<dbReference type="Proteomes" id="UP001222027">
    <property type="component" value="Unassembled WGS sequence"/>
</dbReference>
<sequence>MMDREDGTPSPPRASNLFDLLQTDTIIQSEDELLHGRSSGGGLGCSSASLGYYSDGNPASDRDSPYDLSPWNPEAASPFAKSPWAYLPVLSDDAADPDATGLVGSLVREEGHVYSLATAGDILYTGSDSRNIRVWKGRRELSGFKSCSGLVKAIVIAGDRIFTGHQDGKVRVWKTFAKNPVVHKRVGTLPKLKDFLKSSVNPSNYVQVRRHRKTVWLRHFDAVSCLSLDEDAGILYSGSWDRTVKVWRVSDSKCLESIKAHDDAVNAVATGFGGFLFTGSADGTAKVWRREAAGKVGATKHVLVQRLLQQESAVTSLAVAEVAGAVYCGSSDGTINYWWWESGRWQLAHGGVLRGHRMAVLCLAATGRLVVSGSADKTLCVWRREEGDGSVGGPGHTKLAVLAGHEGPIKCLAVEKEDGETGGACGGCPRYVVYSGSLDNSVKVWRVSERRATTPRRPSPPRARGVEAQRPQSESEGEGGKLMKLGSHVGQDLSVPAAA</sequence>
<feature type="repeat" description="WD" evidence="3">
    <location>
        <begin position="216"/>
        <end position="257"/>
    </location>
</feature>
<proteinExistence type="predicted"/>
<dbReference type="SUPFAM" id="SSF50978">
    <property type="entry name" value="WD40 repeat-like"/>
    <property type="match status" value="1"/>
</dbReference>
<evidence type="ECO:0000256" key="2">
    <source>
        <dbReference type="ARBA" id="ARBA00022737"/>
    </source>
</evidence>
<dbReference type="PROSITE" id="PS50082">
    <property type="entry name" value="WD_REPEATS_2"/>
    <property type="match status" value="3"/>
</dbReference>
<keyword evidence="6" id="KW-1185">Reference proteome</keyword>
<name>A0AAV8PSZ6_ENSVE</name>
<dbReference type="PRINTS" id="PR00320">
    <property type="entry name" value="GPROTEINBRPT"/>
</dbReference>
<dbReference type="PANTHER" id="PTHR22844">
    <property type="entry name" value="F-BOX AND WD40 DOMAIN PROTEIN"/>
    <property type="match status" value="1"/>
</dbReference>
<keyword evidence="1 3" id="KW-0853">WD repeat</keyword>
<dbReference type="Pfam" id="PF00400">
    <property type="entry name" value="WD40"/>
    <property type="match status" value="5"/>
</dbReference>
<dbReference type="InterPro" id="IPR001680">
    <property type="entry name" value="WD40_rpt"/>
</dbReference>
<evidence type="ECO:0000256" key="4">
    <source>
        <dbReference type="SAM" id="MobiDB-lite"/>
    </source>
</evidence>
<accession>A0AAV8PSZ6</accession>